<evidence type="ECO:0000256" key="2">
    <source>
        <dbReference type="ARBA" id="ARBA00022801"/>
    </source>
</evidence>
<comment type="caution">
    <text evidence="6">The sequence shown here is derived from an EMBL/GenBank/DDBJ whole genome shotgun (WGS) entry which is preliminary data.</text>
</comment>
<evidence type="ECO:0000259" key="5">
    <source>
        <dbReference type="SMART" id="SM00507"/>
    </source>
</evidence>
<keyword evidence="2" id="KW-0378">Hydrolase</keyword>
<organism evidence="6 7">
    <name type="scientific">Bordetella genomosp. 1</name>
    <dbReference type="NCBI Taxonomy" id="1395607"/>
    <lineage>
        <taxon>Bacteria</taxon>
        <taxon>Pseudomonadati</taxon>
        <taxon>Pseudomonadota</taxon>
        <taxon>Betaproteobacteria</taxon>
        <taxon>Burkholderiales</taxon>
        <taxon>Alcaligenaceae</taxon>
        <taxon>Bordetella</taxon>
    </lineage>
</organism>
<dbReference type="PANTHER" id="PTHR41286">
    <property type="entry name" value="HNH NUCLEASE YAJD-RELATED"/>
    <property type="match status" value="1"/>
</dbReference>
<evidence type="ECO:0000256" key="1">
    <source>
        <dbReference type="ARBA" id="ARBA00022722"/>
    </source>
</evidence>
<reference evidence="6 7" key="1">
    <citation type="submission" date="2017-05" db="EMBL/GenBank/DDBJ databases">
        <title>Complete and WGS of Bordetella genogroups.</title>
        <authorList>
            <person name="Spilker T."/>
            <person name="LiPuma J."/>
        </authorList>
    </citation>
    <scope>NUCLEOTIDE SEQUENCE [LARGE SCALE GENOMIC DNA]</scope>
    <source>
        <strain evidence="6 7">AU17610</strain>
    </source>
</reference>
<dbReference type="GO" id="GO:0016787">
    <property type="term" value="F:hydrolase activity"/>
    <property type="evidence" value="ECO:0007669"/>
    <property type="project" value="UniProtKB-KW"/>
</dbReference>
<dbReference type="SMART" id="SM00507">
    <property type="entry name" value="HNHc"/>
    <property type="match status" value="1"/>
</dbReference>
<dbReference type="Proteomes" id="UP000217005">
    <property type="component" value="Unassembled WGS sequence"/>
</dbReference>
<evidence type="ECO:0000313" key="6">
    <source>
        <dbReference type="EMBL" id="OZI36299.1"/>
    </source>
</evidence>
<dbReference type="EMBL" id="NEVL01000003">
    <property type="protein sequence ID" value="OZI36299.1"/>
    <property type="molecule type" value="Genomic_DNA"/>
</dbReference>
<dbReference type="PANTHER" id="PTHR41286:SF1">
    <property type="entry name" value="HNH NUCLEASE YAJD-RELATED"/>
    <property type="match status" value="1"/>
</dbReference>
<name>A0A261SFV3_9BORD</name>
<accession>A0A261SFV3</accession>
<dbReference type="InterPro" id="IPR003615">
    <property type="entry name" value="HNH_nuc"/>
</dbReference>
<evidence type="ECO:0000256" key="3">
    <source>
        <dbReference type="ARBA" id="ARBA00038412"/>
    </source>
</evidence>
<evidence type="ECO:0000256" key="4">
    <source>
        <dbReference type="ARBA" id="ARBA00040194"/>
    </source>
</evidence>
<keyword evidence="6" id="KW-0255">Endonuclease</keyword>
<dbReference type="AlphaFoldDB" id="A0A261SFV3"/>
<dbReference type="InterPro" id="IPR002711">
    <property type="entry name" value="HNH"/>
</dbReference>
<dbReference type="Pfam" id="PF01844">
    <property type="entry name" value="HNH"/>
    <property type="match status" value="1"/>
</dbReference>
<evidence type="ECO:0000313" key="7">
    <source>
        <dbReference type="Proteomes" id="UP000217005"/>
    </source>
</evidence>
<feature type="domain" description="HNH nuclease" evidence="5">
    <location>
        <begin position="44"/>
        <end position="99"/>
    </location>
</feature>
<gene>
    <name evidence="6" type="ORF">CEG14_14905</name>
</gene>
<protein>
    <recommendedName>
        <fullName evidence="4">Putative HNH nuclease YajD</fullName>
    </recommendedName>
</protein>
<dbReference type="GO" id="GO:0008270">
    <property type="term" value="F:zinc ion binding"/>
    <property type="evidence" value="ECO:0007669"/>
    <property type="project" value="InterPro"/>
</dbReference>
<dbReference type="OrthoDB" id="5292295at2"/>
<sequence length="115" mass="13103">MPKIATLKSVIPTLRPQLRELQTASWRAHRHTAAQRGYGYRWQKARAAFLLANPLCRYCIRAGRTTPASVVDHIERHEGDAQLFWDRANWQPLCKTCHDGLKARQEAQEAAGRVG</sequence>
<dbReference type="CDD" id="cd00085">
    <property type="entry name" value="HNHc"/>
    <property type="match status" value="1"/>
</dbReference>
<comment type="similarity">
    <text evidence="3">Belongs to the HNH nuclease family.</text>
</comment>
<dbReference type="GO" id="GO:0003676">
    <property type="term" value="F:nucleic acid binding"/>
    <property type="evidence" value="ECO:0007669"/>
    <property type="project" value="InterPro"/>
</dbReference>
<keyword evidence="1" id="KW-0540">Nuclease</keyword>
<dbReference type="Gene3D" id="1.10.30.50">
    <property type="match status" value="1"/>
</dbReference>
<dbReference type="GO" id="GO:0005829">
    <property type="term" value="C:cytosol"/>
    <property type="evidence" value="ECO:0007669"/>
    <property type="project" value="TreeGrafter"/>
</dbReference>
<dbReference type="GO" id="GO:0004519">
    <property type="term" value="F:endonuclease activity"/>
    <property type="evidence" value="ECO:0007669"/>
    <property type="project" value="UniProtKB-KW"/>
</dbReference>
<proteinExistence type="inferred from homology"/>